<proteinExistence type="predicted"/>
<keyword evidence="1" id="KW-0597">Phosphoprotein</keyword>
<feature type="domain" description="PTS EIIA type-2" evidence="3">
    <location>
        <begin position="106"/>
        <end position="250"/>
    </location>
</feature>
<accession>A0A128FFB8</accession>
<dbReference type="PIRSF" id="PIRSF029195">
    <property type="entry name" value="UCP029195_PTS_EIIA2"/>
    <property type="match status" value="1"/>
</dbReference>
<evidence type="ECO:0000259" key="3">
    <source>
        <dbReference type="PROSITE" id="PS51094"/>
    </source>
</evidence>
<dbReference type="PROSITE" id="PS51350">
    <property type="entry name" value="PTS_HPR_DOM"/>
    <property type="match status" value="1"/>
</dbReference>
<keyword evidence="6" id="KW-1185">Reference proteome</keyword>
<dbReference type="Gene3D" id="3.40.930.10">
    <property type="entry name" value="Mannitol-specific EII, Chain A"/>
    <property type="match status" value="1"/>
</dbReference>
<dbReference type="InterPro" id="IPR051541">
    <property type="entry name" value="PTS_SugarTrans_NitroReg"/>
</dbReference>
<evidence type="ECO:0000313" key="6">
    <source>
        <dbReference type="Proteomes" id="UP000073601"/>
    </source>
</evidence>
<gene>
    <name evidence="5" type="primary">licR</name>
    <name evidence="5" type="ORF">GMA8713_03418</name>
</gene>
<dbReference type="RefSeq" id="WP_062712475.1">
    <property type="nucleotide sequence ID" value="NZ_CAWRCI010000035.1"/>
</dbReference>
<dbReference type="SUPFAM" id="SSF55804">
    <property type="entry name" value="Phoshotransferase/anion transport protein"/>
    <property type="match status" value="1"/>
</dbReference>
<protein>
    <submittedName>
        <fullName evidence="5">Putative licABCH operon regulator</fullName>
    </submittedName>
</protein>
<dbReference type="Pfam" id="PF00359">
    <property type="entry name" value="PTS_EIIA_2"/>
    <property type="match status" value="1"/>
</dbReference>
<dbReference type="InterPro" id="IPR016152">
    <property type="entry name" value="PTrfase/Anion_transptr"/>
</dbReference>
<evidence type="ECO:0000313" key="5">
    <source>
        <dbReference type="EMBL" id="CZF85185.1"/>
    </source>
</evidence>
<organism evidence="5 6">
    <name type="scientific">Grimontia marina</name>
    <dbReference type="NCBI Taxonomy" id="646534"/>
    <lineage>
        <taxon>Bacteria</taxon>
        <taxon>Pseudomonadati</taxon>
        <taxon>Pseudomonadota</taxon>
        <taxon>Gammaproteobacteria</taxon>
        <taxon>Vibrionales</taxon>
        <taxon>Vibrionaceae</taxon>
        <taxon>Grimontia</taxon>
    </lineage>
</organism>
<dbReference type="EMBL" id="FIZY01000035">
    <property type="protein sequence ID" value="CZF85185.1"/>
    <property type="molecule type" value="Genomic_DNA"/>
</dbReference>
<dbReference type="SUPFAM" id="SSF55594">
    <property type="entry name" value="HPr-like"/>
    <property type="match status" value="1"/>
</dbReference>
<keyword evidence="2" id="KW-0813">Transport</keyword>
<dbReference type="InterPro" id="IPR035895">
    <property type="entry name" value="HPr-like_sf"/>
</dbReference>
<dbReference type="Proteomes" id="UP000073601">
    <property type="component" value="Unassembled WGS sequence"/>
</dbReference>
<dbReference type="AlphaFoldDB" id="A0A128FFB8"/>
<evidence type="ECO:0000256" key="2">
    <source>
        <dbReference type="ARBA" id="ARBA00022597"/>
    </source>
</evidence>
<dbReference type="PROSITE" id="PS51094">
    <property type="entry name" value="PTS_EIIA_TYPE_2"/>
    <property type="match status" value="1"/>
</dbReference>
<name>A0A128FFB8_9GAMM</name>
<keyword evidence="2" id="KW-0762">Sugar transport</keyword>
<feature type="domain" description="HPr" evidence="4">
    <location>
        <begin position="1"/>
        <end position="91"/>
    </location>
</feature>
<dbReference type="PANTHER" id="PTHR47738:SF1">
    <property type="entry name" value="NITROGEN REGULATORY PROTEIN"/>
    <property type="match status" value="1"/>
</dbReference>
<dbReference type="OrthoDB" id="6213484at2"/>
<dbReference type="PANTHER" id="PTHR47738">
    <property type="entry name" value="PTS SYSTEM FRUCTOSE-LIKE EIIA COMPONENT-RELATED"/>
    <property type="match status" value="1"/>
</dbReference>
<reference evidence="6" key="1">
    <citation type="submission" date="2016-02" db="EMBL/GenBank/DDBJ databases">
        <authorList>
            <person name="Rodrigo-Torres Lidia"/>
            <person name="Arahal R.David."/>
        </authorList>
    </citation>
    <scope>NUCLEOTIDE SEQUENCE [LARGE SCALE GENOMIC DNA]</scope>
    <source>
        <strain evidence="6">CECT 8713</strain>
    </source>
</reference>
<dbReference type="InterPro" id="IPR000032">
    <property type="entry name" value="HPr-like"/>
</dbReference>
<evidence type="ECO:0000259" key="4">
    <source>
        <dbReference type="PROSITE" id="PS51350"/>
    </source>
</evidence>
<dbReference type="InterPro" id="IPR016910">
    <property type="entry name" value="UCP029195_PTS_EIIA2"/>
</dbReference>
<dbReference type="GO" id="GO:0030295">
    <property type="term" value="F:protein kinase activator activity"/>
    <property type="evidence" value="ECO:0007669"/>
    <property type="project" value="TreeGrafter"/>
</dbReference>
<sequence length="256" mass="28450">MITRRITFFVDEEGLAAWRLNRLKTLAGYFRSVTMFCNISQRKQASVEHPIRMMSLSIKPGDLCQLLIEGSDAELASMVLTDFLDEHAHVLSGGKNSAPFEPSDHVTLPFTGIIHRIDRSPLDKHALLVEFALRVSTNESANQEDLFNALYKRESVSATCMGNGIALPHIISPNVSKAHLMIATTSLPLNWGSHRGDVTRVIGMMLPAPPVREHVVAFSGFSQLLLEEHFCRYLTDNQDTDILETIIVHSLSNASV</sequence>
<evidence type="ECO:0000256" key="1">
    <source>
        <dbReference type="ARBA" id="ARBA00022553"/>
    </source>
</evidence>
<dbReference type="InterPro" id="IPR002178">
    <property type="entry name" value="PTS_EIIA_type-2_dom"/>
</dbReference>
<dbReference type="Gene3D" id="3.30.1340.10">
    <property type="entry name" value="HPr-like"/>
    <property type="match status" value="1"/>
</dbReference>